<keyword evidence="3" id="KW-1185">Reference proteome</keyword>
<dbReference type="AlphaFoldDB" id="A0A504YNL8"/>
<feature type="region of interest" description="Disordered" evidence="1">
    <location>
        <begin position="251"/>
        <end position="300"/>
    </location>
</feature>
<comment type="caution">
    <text evidence="2">The sequence shown here is derived from an EMBL/GenBank/DDBJ whole genome shotgun (WGS) entry which is preliminary data.</text>
</comment>
<feature type="compositionally biased region" description="Polar residues" evidence="1">
    <location>
        <begin position="254"/>
        <end position="268"/>
    </location>
</feature>
<evidence type="ECO:0000256" key="1">
    <source>
        <dbReference type="SAM" id="MobiDB-lite"/>
    </source>
</evidence>
<protein>
    <submittedName>
        <fullName evidence="2">Uncharacterized protein</fullName>
    </submittedName>
</protein>
<dbReference type="OrthoDB" id="6239738at2759"/>
<evidence type="ECO:0000313" key="2">
    <source>
        <dbReference type="EMBL" id="TPP61921.1"/>
    </source>
</evidence>
<evidence type="ECO:0000313" key="3">
    <source>
        <dbReference type="Proteomes" id="UP000316759"/>
    </source>
</evidence>
<name>A0A504YNL8_FASGI</name>
<reference evidence="2 3" key="1">
    <citation type="submission" date="2019-04" db="EMBL/GenBank/DDBJ databases">
        <title>Annotation for the trematode Fasciola gigantica.</title>
        <authorList>
            <person name="Choi Y.-J."/>
        </authorList>
    </citation>
    <scope>NUCLEOTIDE SEQUENCE [LARGE SCALE GENOMIC DNA]</scope>
    <source>
        <strain evidence="2">Uganda_cow_1</strain>
    </source>
</reference>
<dbReference type="EMBL" id="SUNJ01007520">
    <property type="protein sequence ID" value="TPP61921.1"/>
    <property type="molecule type" value="Genomic_DNA"/>
</dbReference>
<accession>A0A504YNL8</accession>
<gene>
    <name evidence="2" type="ORF">FGIG_01781</name>
</gene>
<proteinExistence type="predicted"/>
<organism evidence="2 3">
    <name type="scientific">Fasciola gigantica</name>
    <name type="common">Giant liver fluke</name>
    <dbReference type="NCBI Taxonomy" id="46835"/>
    <lineage>
        <taxon>Eukaryota</taxon>
        <taxon>Metazoa</taxon>
        <taxon>Spiralia</taxon>
        <taxon>Lophotrochozoa</taxon>
        <taxon>Platyhelminthes</taxon>
        <taxon>Trematoda</taxon>
        <taxon>Digenea</taxon>
        <taxon>Plagiorchiida</taxon>
        <taxon>Echinostomata</taxon>
        <taxon>Echinostomatoidea</taxon>
        <taxon>Fasciolidae</taxon>
        <taxon>Fasciola</taxon>
    </lineage>
</organism>
<sequence length="300" mass="32291">MADFATRLSSYPVVNDSCKAASTAYQWVKGRESLCPLVTKLEAVACTLASMVQPIVESDIAQKLDNVACHQILDRFESVCPTLKDNSTEELLGPVANRALTLAETCADYCLPEDPVAAVAGGDASRIERLSRIQKRAGNQVLMLFHSCVERAQVLLNGLASSTSNLTQNVSTASLAATLAQVHSVLTFATNTAKTVSIPLIVQGLSTVRDQTEKLNSQLGESGMLHWIDLKNLIDGVEKVRVFLDEQVKKELPSEQQAQKIGSSGDQPTTSSTSSEKKPVQNPTQLKANAKPMPNVPEQS</sequence>
<dbReference type="Proteomes" id="UP000316759">
    <property type="component" value="Unassembled WGS sequence"/>
</dbReference>